<dbReference type="GO" id="GO:0000155">
    <property type="term" value="F:phosphorelay sensor kinase activity"/>
    <property type="evidence" value="ECO:0007669"/>
    <property type="project" value="InterPro"/>
</dbReference>
<keyword evidence="5" id="KW-0472">Membrane</keyword>
<protein>
    <submittedName>
        <fullName evidence="8">Two-component sensor histidine kinase</fullName>
    </submittedName>
</protein>
<dbReference type="AlphaFoldDB" id="A0A918YUV2"/>
<feature type="transmembrane region" description="Helical" evidence="5">
    <location>
        <begin position="167"/>
        <end position="185"/>
    </location>
</feature>
<keyword evidence="3" id="KW-0902">Two-component regulatory system</keyword>
<evidence type="ECO:0000256" key="1">
    <source>
        <dbReference type="ARBA" id="ARBA00022679"/>
    </source>
</evidence>
<dbReference type="PANTHER" id="PTHR24421:SF59">
    <property type="entry name" value="OXYGEN SENSOR HISTIDINE KINASE NREB"/>
    <property type="match status" value="1"/>
</dbReference>
<keyword evidence="9" id="KW-1185">Reference proteome</keyword>
<feature type="region of interest" description="Disordered" evidence="4">
    <location>
        <begin position="1"/>
        <end position="27"/>
    </location>
</feature>
<dbReference type="GO" id="GO:0046983">
    <property type="term" value="F:protein dimerization activity"/>
    <property type="evidence" value="ECO:0007669"/>
    <property type="project" value="InterPro"/>
</dbReference>
<dbReference type="InterPro" id="IPR050482">
    <property type="entry name" value="Sensor_HK_TwoCompSys"/>
</dbReference>
<dbReference type="InterPro" id="IPR011712">
    <property type="entry name" value="Sig_transdc_His_kin_sub3_dim/P"/>
</dbReference>
<dbReference type="InterPro" id="IPR036890">
    <property type="entry name" value="HATPase_C_sf"/>
</dbReference>
<comment type="caution">
    <text evidence="8">The sequence shown here is derived from an EMBL/GenBank/DDBJ whole genome shotgun (WGS) entry which is preliminary data.</text>
</comment>
<organism evidence="8 9">
    <name type="scientific">Vulcaniibacterium thermophilum</name>
    <dbReference type="NCBI Taxonomy" id="1169913"/>
    <lineage>
        <taxon>Bacteria</taxon>
        <taxon>Pseudomonadati</taxon>
        <taxon>Pseudomonadota</taxon>
        <taxon>Gammaproteobacteria</taxon>
        <taxon>Lysobacterales</taxon>
        <taxon>Lysobacteraceae</taxon>
        <taxon>Vulcaniibacterium</taxon>
    </lineage>
</organism>
<dbReference type="EMBL" id="BNCF01000001">
    <property type="protein sequence ID" value="GHE25800.1"/>
    <property type="molecule type" value="Genomic_DNA"/>
</dbReference>
<evidence type="ECO:0000256" key="5">
    <source>
        <dbReference type="SAM" id="Phobius"/>
    </source>
</evidence>
<evidence type="ECO:0000256" key="4">
    <source>
        <dbReference type="SAM" id="MobiDB-lite"/>
    </source>
</evidence>
<feature type="compositionally biased region" description="Basic and acidic residues" evidence="4">
    <location>
        <begin position="1"/>
        <end position="11"/>
    </location>
</feature>
<evidence type="ECO:0000313" key="9">
    <source>
        <dbReference type="Proteomes" id="UP000636453"/>
    </source>
</evidence>
<evidence type="ECO:0000256" key="3">
    <source>
        <dbReference type="ARBA" id="ARBA00023012"/>
    </source>
</evidence>
<evidence type="ECO:0000259" key="7">
    <source>
        <dbReference type="Pfam" id="PF07730"/>
    </source>
</evidence>
<evidence type="ECO:0000259" key="6">
    <source>
        <dbReference type="Pfam" id="PF02518"/>
    </source>
</evidence>
<dbReference type="Pfam" id="PF07730">
    <property type="entry name" value="HisKA_3"/>
    <property type="match status" value="1"/>
</dbReference>
<feature type="domain" description="Histidine kinase/HSP90-like ATPase" evidence="6">
    <location>
        <begin position="346"/>
        <end position="431"/>
    </location>
</feature>
<feature type="transmembrane region" description="Helical" evidence="5">
    <location>
        <begin position="61"/>
        <end position="82"/>
    </location>
</feature>
<keyword evidence="1" id="KW-0808">Transferase</keyword>
<reference evidence="8" key="1">
    <citation type="journal article" date="2014" name="Int. J. Syst. Evol. Microbiol.">
        <title>Complete genome sequence of Corynebacterium casei LMG S-19264T (=DSM 44701T), isolated from a smear-ripened cheese.</title>
        <authorList>
            <consortium name="US DOE Joint Genome Institute (JGI-PGF)"/>
            <person name="Walter F."/>
            <person name="Albersmeier A."/>
            <person name="Kalinowski J."/>
            <person name="Ruckert C."/>
        </authorList>
    </citation>
    <scope>NUCLEOTIDE SEQUENCE</scope>
    <source>
        <strain evidence="8">KCTC 32020</strain>
    </source>
</reference>
<reference evidence="8" key="2">
    <citation type="submission" date="2020-09" db="EMBL/GenBank/DDBJ databases">
        <authorList>
            <person name="Sun Q."/>
            <person name="Kim S."/>
        </authorList>
    </citation>
    <scope>NUCLEOTIDE SEQUENCE</scope>
    <source>
        <strain evidence="8">KCTC 32020</strain>
    </source>
</reference>
<feature type="transmembrane region" description="Helical" evidence="5">
    <location>
        <begin position="94"/>
        <end position="113"/>
    </location>
</feature>
<keyword evidence="5" id="KW-0812">Transmembrane</keyword>
<proteinExistence type="predicted"/>
<feature type="transmembrane region" description="Helical" evidence="5">
    <location>
        <begin position="133"/>
        <end position="160"/>
    </location>
</feature>
<keyword evidence="5" id="KW-1133">Transmembrane helix</keyword>
<name>A0A918YUV2_9GAMM</name>
<feature type="domain" description="Signal transduction histidine kinase subgroup 3 dimerisation and phosphoacceptor" evidence="7">
    <location>
        <begin position="246"/>
        <end position="308"/>
    </location>
</feature>
<evidence type="ECO:0000256" key="2">
    <source>
        <dbReference type="ARBA" id="ARBA00022777"/>
    </source>
</evidence>
<keyword evidence="2 8" id="KW-0418">Kinase</keyword>
<dbReference type="PANTHER" id="PTHR24421">
    <property type="entry name" value="NITRATE/NITRITE SENSOR PROTEIN NARX-RELATED"/>
    <property type="match status" value="1"/>
</dbReference>
<dbReference type="Gene3D" id="3.30.565.10">
    <property type="entry name" value="Histidine kinase-like ATPase, C-terminal domain"/>
    <property type="match status" value="1"/>
</dbReference>
<accession>A0A918YUV2</accession>
<evidence type="ECO:0000313" key="8">
    <source>
        <dbReference type="EMBL" id="GHE25800.1"/>
    </source>
</evidence>
<dbReference type="Pfam" id="PF02518">
    <property type="entry name" value="HATPase_c"/>
    <property type="match status" value="1"/>
</dbReference>
<dbReference type="CDD" id="cd16917">
    <property type="entry name" value="HATPase_UhpB-NarQ-NarX-like"/>
    <property type="match status" value="1"/>
</dbReference>
<dbReference type="Gene3D" id="1.20.5.1930">
    <property type="match status" value="1"/>
</dbReference>
<dbReference type="InterPro" id="IPR003594">
    <property type="entry name" value="HATPase_dom"/>
</dbReference>
<gene>
    <name evidence="8" type="ORF">GCM10007167_03400</name>
</gene>
<dbReference type="GO" id="GO:0016020">
    <property type="term" value="C:membrane"/>
    <property type="evidence" value="ECO:0007669"/>
    <property type="project" value="InterPro"/>
</dbReference>
<dbReference type="Proteomes" id="UP000636453">
    <property type="component" value="Unassembled WGS sequence"/>
</dbReference>
<sequence length="433" mass="47041">MKSPDGGEKSHLLRQRPRTAVARSYTRRMHADAAREHDAEPAPERAVDVPSATASIWHGGLLSPLNLAAYATWLPVALVMLASARRDGLDRGELFGLGCLLGFMALFLTRIAMERAPALHDRWCASLLLAQGALALLATWLLRGGMGAILLVLVAVQLFAALPWRRALGWLAVFNLGLVAIWRFGFGLEWARVPLELLPILGFQAFAGLTAHYATAIERTRDELARVNAQLLATRRLLEESARGEERLKLSRELHDVAGHKLTALKLNLARLHRNGDAPVREEVTIAAQLAHELLDDIRAVVGALRRHDGIDLRGALQTLTARIPGPRFCIDVSDDARPGSVAAAETLLRCAQEAITNALRHGHPREIAIVCRRESGGVTLRVLDDGAQAPELTFGNGLTGMRERLQQLGGTLHVAARAPRGVELVARLPAGV</sequence>
<dbReference type="SUPFAM" id="SSF55874">
    <property type="entry name" value="ATPase domain of HSP90 chaperone/DNA topoisomerase II/histidine kinase"/>
    <property type="match status" value="1"/>
</dbReference>